<proteinExistence type="predicted"/>
<evidence type="ECO:0000313" key="2">
    <source>
        <dbReference type="EMBL" id="KAK5937290.1"/>
    </source>
</evidence>
<dbReference type="Proteomes" id="UP001334248">
    <property type="component" value="Unassembled WGS sequence"/>
</dbReference>
<dbReference type="RefSeq" id="XP_064725380.1">
    <property type="nucleotide sequence ID" value="XM_064878979.1"/>
</dbReference>
<reference evidence="2 3" key="1">
    <citation type="journal article" date="2023" name="Res Sq">
        <title>Genomic and morphological characterization of Knufia obscura isolated from the Mars 2020 spacecraft assembly facility.</title>
        <authorList>
            <person name="Chander A.M."/>
            <person name="Teixeira M.M."/>
            <person name="Singh N.K."/>
            <person name="Williams M.P."/>
            <person name="Parker C.W."/>
            <person name="Leo P."/>
            <person name="Stajich J.E."/>
            <person name="Torok T."/>
            <person name="Tighe S."/>
            <person name="Mason C.E."/>
            <person name="Venkateswaran K."/>
        </authorList>
    </citation>
    <scope>NUCLEOTIDE SEQUENCE [LARGE SCALE GENOMIC DNA]</scope>
    <source>
        <strain evidence="2 3">CCFEE 5817</strain>
    </source>
</reference>
<keyword evidence="3" id="KW-1185">Reference proteome</keyword>
<comment type="caution">
    <text evidence="2">The sequence shown here is derived from an EMBL/GenBank/DDBJ whole genome shotgun (WGS) entry which is preliminary data.</text>
</comment>
<accession>A0ABR0R9L4</accession>
<evidence type="ECO:0000313" key="3">
    <source>
        <dbReference type="Proteomes" id="UP001334248"/>
    </source>
</evidence>
<evidence type="ECO:0000256" key="1">
    <source>
        <dbReference type="SAM" id="MobiDB-lite"/>
    </source>
</evidence>
<sequence length="111" mass="11549">TAFNSSSSGTRQRPLIPKASMTPTGQADESMGIPVPNFNNLSIQARTINTIRRDNLGVALWLGLVCDAVDVASSIACAMEGNLSDMAKLSVGAGAALFAAISAQQLRSLKK</sequence>
<feature type="compositionally biased region" description="Polar residues" evidence="1">
    <location>
        <begin position="1"/>
        <end position="11"/>
    </location>
</feature>
<dbReference type="EMBL" id="JAVHJV010000018">
    <property type="protein sequence ID" value="KAK5937290.1"/>
    <property type="molecule type" value="Genomic_DNA"/>
</dbReference>
<name>A0ABR0R9L4_9EURO</name>
<feature type="region of interest" description="Disordered" evidence="1">
    <location>
        <begin position="1"/>
        <end position="31"/>
    </location>
</feature>
<gene>
    <name evidence="2" type="ORF">PMZ80_010590</name>
</gene>
<dbReference type="GeneID" id="90004039"/>
<protein>
    <submittedName>
        <fullName evidence="2">Uncharacterized protein</fullName>
    </submittedName>
</protein>
<feature type="non-terminal residue" evidence="2">
    <location>
        <position position="1"/>
    </location>
</feature>
<organism evidence="2 3">
    <name type="scientific">Knufia obscura</name>
    <dbReference type="NCBI Taxonomy" id="1635080"/>
    <lineage>
        <taxon>Eukaryota</taxon>
        <taxon>Fungi</taxon>
        <taxon>Dikarya</taxon>
        <taxon>Ascomycota</taxon>
        <taxon>Pezizomycotina</taxon>
        <taxon>Eurotiomycetes</taxon>
        <taxon>Chaetothyriomycetidae</taxon>
        <taxon>Chaetothyriales</taxon>
        <taxon>Trichomeriaceae</taxon>
        <taxon>Knufia</taxon>
    </lineage>
</organism>